<dbReference type="SUPFAM" id="SSF160719">
    <property type="entry name" value="gpW/gp25-like"/>
    <property type="match status" value="1"/>
</dbReference>
<dbReference type="Gene3D" id="3.10.450.40">
    <property type="match status" value="1"/>
</dbReference>
<reference evidence="2 3" key="1">
    <citation type="submission" date="2023-06" db="EMBL/GenBank/DDBJ databases">
        <title>Pelomonas sp. APW6 16S ribosomal RNA gene genome sequencing and assembly.</title>
        <authorList>
            <person name="Woo H."/>
        </authorList>
    </citation>
    <scope>NUCLEOTIDE SEQUENCE [LARGE SCALE GENOMIC DNA]</scope>
    <source>
        <strain evidence="2 3">APW6</strain>
    </source>
</reference>
<proteinExistence type="predicted"/>
<dbReference type="EMBL" id="JASVDS010000007">
    <property type="protein sequence ID" value="MDL5034245.1"/>
    <property type="molecule type" value="Genomic_DNA"/>
</dbReference>
<dbReference type="Proteomes" id="UP001238603">
    <property type="component" value="Unassembled WGS sequence"/>
</dbReference>
<name>A0ABT7LRA2_9BURK</name>
<sequence>MSILGRGWSFPPRFDADQRAVLCEDVPDIEESLHILFRTRRGERVMQHAYGSLLHHFVFELTNEQTLTELCSMLRLAIMYFEPRIEVETLEAVVSPEDWARVEVQLGYRVRTTNTRHNMVYPLYLEQASHPVQAT</sequence>
<comment type="caution">
    <text evidence="2">The sequence shown here is derived from an EMBL/GenBank/DDBJ whole genome shotgun (WGS) entry which is preliminary data.</text>
</comment>
<evidence type="ECO:0000259" key="1">
    <source>
        <dbReference type="Pfam" id="PF04965"/>
    </source>
</evidence>
<keyword evidence="3" id="KW-1185">Reference proteome</keyword>
<evidence type="ECO:0000313" key="3">
    <source>
        <dbReference type="Proteomes" id="UP001238603"/>
    </source>
</evidence>
<dbReference type="RefSeq" id="WP_285984317.1">
    <property type="nucleotide sequence ID" value="NZ_JASVDS010000007.1"/>
</dbReference>
<gene>
    <name evidence="2" type="ORF">QRD43_20255</name>
</gene>
<organism evidence="2 3">
    <name type="scientific">Roseateles subflavus</name>
    <dbReference type="NCBI Taxonomy" id="3053353"/>
    <lineage>
        <taxon>Bacteria</taxon>
        <taxon>Pseudomonadati</taxon>
        <taxon>Pseudomonadota</taxon>
        <taxon>Betaproteobacteria</taxon>
        <taxon>Burkholderiales</taxon>
        <taxon>Sphaerotilaceae</taxon>
        <taxon>Roseateles</taxon>
    </lineage>
</organism>
<dbReference type="Pfam" id="PF04965">
    <property type="entry name" value="GPW_gp25"/>
    <property type="match status" value="1"/>
</dbReference>
<accession>A0ABT7LRA2</accession>
<dbReference type="InterPro" id="IPR007048">
    <property type="entry name" value="IraD/Gp25-like"/>
</dbReference>
<evidence type="ECO:0000313" key="2">
    <source>
        <dbReference type="EMBL" id="MDL5034245.1"/>
    </source>
</evidence>
<protein>
    <submittedName>
        <fullName evidence="2">GPW/gp25 family protein</fullName>
    </submittedName>
</protein>
<feature type="domain" description="IraD/Gp25-like" evidence="1">
    <location>
        <begin position="28"/>
        <end position="114"/>
    </location>
</feature>